<dbReference type="EMBL" id="CAKOFQ010012077">
    <property type="protein sequence ID" value="CAH2021301.1"/>
    <property type="molecule type" value="Genomic_DNA"/>
</dbReference>
<sequence>MESHYCRSKTSREYLHPDLTLQRMYDMFIEELSQQSIERKPCIAMYRKIFKSKNLSFYHPKKDQCSLCLSFREGDETAKQKLKEDFEKHIKEKTKVRELKRLFKEVAMADNTVLCGVFDLQQVIYLPISKENAIFIKVDYRTSTSLFMI</sequence>
<dbReference type="PANTHER" id="PTHR10773:SF19">
    <property type="match status" value="1"/>
</dbReference>
<organism evidence="1 2">
    <name type="scientific">Acanthoscelides obtectus</name>
    <name type="common">Bean weevil</name>
    <name type="synonym">Bruchus obtectus</name>
    <dbReference type="NCBI Taxonomy" id="200917"/>
    <lineage>
        <taxon>Eukaryota</taxon>
        <taxon>Metazoa</taxon>
        <taxon>Ecdysozoa</taxon>
        <taxon>Arthropoda</taxon>
        <taxon>Hexapoda</taxon>
        <taxon>Insecta</taxon>
        <taxon>Pterygota</taxon>
        <taxon>Neoptera</taxon>
        <taxon>Endopterygota</taxon>
        <taxon>Coleoptera</taxon>
        <taxon>Polyphaga</taxon>
        <taxon>Cucujiformia</taxon>
        <taxon>Chrysomeloidea</taxon>
        <taxon>Chrysomelidae</taxon>
        <taxon>Bruchinae</taxon>
        <taxon>Bruchini</taxon>
        <taxon>Acanthoscelides</taxon>
    </lineage>
</organism>
<reference evidence="1" key="1">
    <citation type="submission" date="2022-03" db="EMBL/GenBank/DDBJ databases">
        <authorList>
            <person name="Sayadi A."/>
        </authorList>
    </citation>
    <scope>NUCLEOTIDE SEQUENCE</scope>
</reference>
<gene>
    <name evidence="1" type="ORF">ACAOBT_LOCUS38450</name>
</gene>
<keyword evidence="2" id="KW-1185">Reference proteome</keyword>
<protein>
    <submittedName>
        <fullName evidence="1">Uncharacterized protein</fullName>
    </submittedName>
</protein>
<evidence type="ECO:0000313" key="1">
    <source>
        <dbReference type="EMBL" id="CAH2021301.1"/>
    </source>
</evidence>
<name>A0A9P0QI58_ACAOB</name>
<accession>A0A9P0QI58</accession>
<dbReference type="PANTHER" id="PTHR10773">
    <property type="entry name" value="DNA-DIRECTED RNA POLYMERASES I, II, AND III SUBUNIT RPABC2"/>
    <property type="match status" value="1"/>
</dbReference>
<evidence type="ECO:0000313" key="2">
    <source>
        <dbReference type="Proteomes" id="UP001152888"/>
    </source>
</evidence>
<proteinExistence type="predicted"/>
<dbReference type="AlphaFoldDB" id="A0A9P0QI58"/>
<dbReference type="Proteomes" id="UP001152888">
    <property type="component" value="Unassembled WGS sequence"/>
</dbReference>
<dbReference type="OrthoDB" id="10068225at2759"/>
<comment type="caution">
    <text evidence="1">The sequence shown here is derived from an EMBL/GenBank/DDBJ whole genome shotgun (WGS) entry which is preliminary data.</text>
</comment>